<feature type="transmembrane region" description="Helical" evidence="1">
    <location>
        <begin position="13"/>
        <end position="33"/>
    </location>
</feature>
<keyword evidence="1" id="KW-0812">Transmembrane</keyword>
<feature type="transmembrane region" description="Helical" evidence="1">
    <location>
        <begin position="143"/>
        <end position="162"/>
    </location>
</feature>
<evidence type="ECO:0000313" key="2">
    <source>
        <dbReference type="EMBL" id="KAB1068144.1"/>
    </source>
</evidence>
<proteinExistence type="predicted"/>
<dbReference type="Proteomes" id="UP000441523">
    <property type="component" value="Unassembled WGS sequence"/>
</dbReference>
<organism evidence="2 3">
    <name type="scientific">Methylobacterium planeticum</name>
    <dbReference type="NCBI Taxonomy" id="2615211"/>
    <lineage>
        <taxon>Bacteria</taxon>
        <taxon>Pseudomonadati</taxon>
        <taxon>Pseudomonadota</taxon>
        <taxon>Alphaproteobacteria</taxon>
        <taxon>Hyphomicrobiales</taxon>
        <taxon>Methylobacteriaceae</taxon>
        <taxon>Methylobacterium</taxon>
    </lineage>
</organism>
<reference evidence="2 3" key="1">
    <citation type="submission" date="2019-09" db="EMBL/GenBank/DDBJ databases">
        <title>YIM 132548 draft genome.</title>
        <authorList>
            <person name="Jiang L."/>
        </authorList>
    </citation>
    <scope>NUCLEOTIDE SEQUENCE [LARGE SCALE GENOMIC DNA]</scope>
    <source>
        <strain evidence="2 3">YIM 132548</strain>
    </source>
</reference>
<dbReference type="RefSeq" id="WP_150967162.1">
    <property type="nucleotide sequence ID" value="NZ_VZZJ01000058.1"/>
</dbReference>
<evidence type="ECO:0000313" key="3">
    <source>
        <dbReference type="Proteomes" id="UP000441523"/>
    </source>
</evidence>
<keyword evidence="3" id="KW-1185">Reference proteome</keyword>
<keyword evidence="1" id="KW-1133">Transmembrane helix</keyword>
<evidence type="ECO:0000256" key="1">
    <source>
        <dbReference type="SAM" id="Phobius"/>
    </source>
</evidence>
<accession>A0A6N6MD58</accession>
<name>A0A6N6MD58_9HYPH</name>
<feature type="transmembrane region" description="Helical" evidence="1">
    <location>
        <begin position="40"/>
        <end position="57"/>
    </location>
</feature>
<dbReference type="AlphaFoldDB" id="A0A6N6MD58"/>
<gene>
    <name evidence="2" type="ORF">F6X51_27220</name>
</gene>
<keyword evidence="1" id="KW-0472">Membrane</keyword>
<dbReference type="EMBL" id="VZZJ01000058">
    <property type="protein sequence ID" value="KAB1068144.1"/>
    <property type="molecule type" value="Genomic_DNA"/>
</dbReference>
<feature type="transmembrane region" description="Helical" evidence="1">
    <location>
        <begin position="107"/>
        <end position="128"/>
    </location>
</feature>
<protein>
    <submittedName>
        <fullName evidence="2">Uncharacterized protein</fullName>
    </submittedName>
</protein>
<comment type="caution">
    <text evidence="2">The sequence shown here is derived from an EMBL/GenBank/DDBJ whole genome shotgun (WGS) entry which is preliminary data.</text>
</comment>
<sequence>MIYNSNTPDRIRGNIYLCLIVLVVGYLLINFFVPNADMIIAVRCIACTSHGVVLYVYGHDAWLAFRKREPARSDYLILGIWLSFLSQILQSAFAIRSRLSGMQSWFVNAEIWAPAILLSVTAAVLHTATPGALDGVVPRRNRIAMGVGLGFAILSVLGLVAGKPDISPYLDRARPYISDWFTTNALFHSSEPPEPPRNSYAGAED</sequence>